<keyword evidence="5" id="KW-0496">Mitochondrion</keyword>
<sequence length="148" mass="16978">MAACRASTLCGGTFRSGLPALWRLRNMEPIGNGIANPLYYKSTYAALPDDYNCKVELAMTSDGKTIVCYHPSVEVPYEHTKPLPQKDPLTSHTQTHELVLKARLNEVKAKPEPTKEELSKMFYTTKHQWYPVGQYHRRRMKKDPPKDR</sequence>
<reference evidence="8" key="1">
    <citation type="journal article" date="2010" name="Science">
        <title>The genome of the Western clawed frog Xenopus tropicalis.</title>
        <authorList>
            <person name="Hellsten U."/>
            <person name="Harland R.M."/>
            <person name="Gilchrist M.J."/>
            <person name="Hendrix D."/>
            <person name="Jurka J."/>
            <person name="Kapitonov V."/>
            <person name="Ovcharenko I."/>
            <person name="Putnam N.H."/>
            <person name="Shu S."/>
            <person name="Taher L."/>
            <person name="Blitz I.L."/>
            <person name="Blumberg B."/>
            <person name="Dichmann D.S."/>
            <person name="Dubchak I."/>
            <person name="Amaya E."/>
            <person name="Detter J.C."/>
            <person name="Fletcher R."/>
            <person name="Gerhard D.S."/>
            <person name="Goodstein D."/>
            <person name="Graves T."/>
            <person name="Grigoriev I.V."/>
            <person name="Grimwood J."/>
            <person name="Kawashima T."/>
            <person name="Lindquist E."/>
            <person name="Lucas S.M."/>
            <person name="Mead P.E."/>
            <person name="Mitros T."/>
            <person name="Ogino H."/>
            <person name="Ohta Y."/>
            <person name="Poliakov A.V."/>
            <person name="Pollet N."/>
            <person name="Robert J."/>
            <person name="Salamov A."/>
            <person name="Sater A.K."/>
            <person name="Schmutz J."/>
            <person name="Terry A."/>
            <person name="Vize P.D."/>
            <person name="Warren W.C."/>
            <person name="Wells D."/>
            <person name="Wills A."/>
            <person name="Wilson R.K."/>
            <person name="Zimmerman L.B."/>
            <person name="Zorn A.M."/>
            <person name="Grainger R."/>
            <person name="Grammer T."/>
            <person name="Khokha M.K."/>
            <person name="Richardson P.M."/>
            <person name="Rokhsar D.S."/>
        </authorList>
    </citation>
    <scope>NUCLEOTIDE SEQUENCE [LARGE SCALE GENOMIC DNA]</scope>
    <source>
        <strain evidence="8">Nigerian</strain>
    </source>
</reference>
<comment type="similarity">
    <text evidence="2">Belongs to the mitochondrion-specific ribosomal protein mL42 family.</text>
</comment>
<keyword evidence="4" id="KW-0689">Ribosomal protein</keyword>
<organism evidence="8">
    <name type="scientific">Xenopus tropicalis</name>
    <name type="common">Western clawed frog</name>
    <name type="synonym">Silurana tropicalis</name>
    <dbReference type="NCBI Taxonomy" id="8364"/>
    <lineage>
        <taxon>Eukaryota</taxon>
        <taxon>Metazoa</taxon>
        <taxon>Chordata</taxon>
        <taxon>Craniata</taxon>
        <taxon>Vertebrata</taxon>
        <taxon>Euteleostomi</taxon>
        <taxon>Amphibia</taxon>
        <taxon>Batrachia</taxon>
        <taxon>Anura</taxon>
        <taxon>Pipoidea</taxon>
        <taxon>Pipidae</taxon>
        <taxon>Xenopodinae</taxon>
        <taxon>Xenopus</taxon>
        <taxon>Silurana</taxon>
    </lineage>
</organism>
<dbReference type="FunCoup" id="A0A6I8PUL8">
    <property type="interactions" value="842"/>
</dbReference>
<reference evidence="8" key="2">
    <citation type="submission" date="2020-05" db="UniProtKB">
        <authorList>
            <consortium name="Ensembl"/>
        </authorList>
    </citation>
    <scope>IDENTIFICATION</scope>
</reference>
<dbReference type="GeneTree" id="ENSGT00940000165713"/>
<evidence type="ECO:0000256" key="4">
    <source>
        <dbReference type="ARBA" id="ARBA00022980"/>
    </source>
</evidence>
<dbReference type="PANTHER" id="PTHR13450">
    <property type="entry name" value="MITOCHONDRIAL 39S RIBOSOMAL PROTEIN L42"/>
    <property type="match status" value="1"/>
</dbReference>
<dbReference type="GO" id="GO:0005739">
    <property type="term" value="C:mitochondrion"/>
    <property type="evidence" value="ECO:0007669"/>
    <property type="project" value="UniProtKB-SubCell"/>
</dbReference>
<dbReference type="InterPro" id="IPR019346">
    <property type="entry name" value="Ribosomal_mL42"/>
</dbReference>
<comment type="subcellular location">
    <subcellularLocation>
        <location evidence="1">Mitochondrion</location>
    </subcellularLocation>
</comment>
<dbReference type="Ensembl" id="ENSXETT00000060171">
    <property type="protein sequence ID" value="ENSXETP00000062680"/>
    <property type="gene ID" value="ENSXETG00000032902"/>
</dbReference>
<dbReference type="Bgee" id="ENSXETG00000032902">
    <property type="expression patterns" value="Expressed in egg cell and 13 other cell types or tissues"/>
</dbReference>
<evidence type="ECO:0000256" key="1">
    <source>
        <dbReference type="ARBA" id="ARBA00004173"/>
    </source>
</evidence>
<keyword evidence="6" id="KW-0687">Ribonucleoprotein</keyword>
<name>A0A6I8PUL8_XENTR</name>
<dbReference type="AlphaFoldDB" id="A0A6I8PUL8"/>
<dbReference type="Pfam" id="PF10210">
    <property type="entry name" value="MRP-S32"/>
    <property type="match status" value="1"/>
</dbReference>
<evidence type="ECO:0000256" key="6">
    <source>
        <dbReference type="ARBA" id="ARBA00023274"/>
    </source>
</evidence>
<proteinExistence type="inferred from homology"/>
<evidence type="ECO:0000256" key="3">
    <source>
        <dbReference type="ARBA" id="ARBA00022946"/>
    </source>
</evidence>
<dbReference type="PANTHER" id="PTHR13450:SF4">
    <property type="entry name" value="LARGE RIBOSOMAL SUBUNIT PROTEIN ML42"/>
    <property type="match status" value="1"/>
</dbReference>
<evidence type="ECO:0000313" key="8">
    <source>
        <dbReference type="Ensembl" id="ENSXETP00000062680"/>
    </source>
</evidence>
<evidence type="ECO:0000256" key="5">
    <source>
        <dbReference type="ARBA" id="ARBA00023128"/>
    </source>
</evidence>
<dbReference type="GO" id="GO:1990904">
    <property type="term" value="C:ribonucleoprotein complex"/>
    <property type="evidence" value="ECO:0007669"/>
    <property type="project" value="UniProtKB-KW"/>
</dbReference>
<accession>A0A6I8PUL8</accession>
<protein>
    <recommendedName>
        <fullName evidence="7">Large ribosomal subunit protein mL42</fullName>
    </recommendedName>
</protein>
<evidence type="ECO:0000256" key="2">
    <source>
        <dbReference type="ARBA" id="ARBA00005556"/>
    </source>
</evidence>
<keyword evidence="3" id="KW-0809">Transit peptide</keyword>
<dbReference type="GO" id="GO:0005840">
    <property type="term" value="C:ribosome"/>
    <property type="evidence" value="ECO:0007669"/>
    <property type="project" value="UniProtKB-KW"/>
</dbReference>
<dbReference type="InParanoid" id="A0A6I8PUL8"/>
<evidence type="ECO:0000256" key="7">
    <source>
        <dbReference type="ARBA" id="ARBA00035189"/>
    </source>
</evidence>